<reference evidence="1" key="1">
    <citation type="submission" date="2020-04" db="EMBL/GenBank/DDBJ databases">
        <authorList>
            <person name="Alioto T."/>
            <person name="Alioto T."/>
            <person name="Gomez Garrido J."/>
        </authorList>
    </citation>
    <scope>NUCLEOTIDE SEQUENCE</scope>
    <source>
        <strain evidence="1">A484AB</strain>
    </source>
</reference>
<keyword evidence="2" id="KW-1185">Reference proteome</keyword>
<accession>A0A6S7ID04</accession>
<dbReference type="Proteomes" id="UP001152795">
    <property type="component" value="Unassembled WGS sequence"/>
</dbReference>
<dbReference type="PANTHER" id="PTHR24543:SF335">
    <property type="entry name" value="EGF-LIKE REPEAT AND DISCOIDIN I-LIKE DOMAIN-CONTAINING PROTEIN 3"/>
    <property type="match status" value="1"/>
</dbReference>
<protein>
    <submittedName>
        <fullName evidence="1">Uncharacterized protein</fullName>
    </submittedName>
</protein>
<feature type="non-terminal residue" evidence="1">
    <location>
        <position position="217"/>
    </location>
</feature>
<dbReference type="PANTHER" id="PTHR24543">
    <property type="entry name" value="MULTICOPPER OXIDASE-RELATED"/>
    <property type="match status" value="1"/>
</dbReference>
<evidence type="ECO:0000313" key="1">
    <source>
        <dbReference type="EMBL" id="CAB4016855.1"/>
    </source>
</evidence>
<dbReference type="Gene3D" id="2.60.120.260">
    <property type="entry name" value="Galactose-binding domain-like"/>
    <property type="match status" value="1"/>
</dbReference>
<gene>
    <name evidence="1" type="ORF">PACLA_8A046033</name>
</gene>
<comment type="caution">
    <text evidence="1">The sequence shown here is derived from an EMBL/GenBank/DDBJ whole genome shotgun (WGS) entry which is preliminary data.</text>
</comment>
<dbReference type="EMBL" id="CACRXK020009286">
    <property type="protein sequence ID" value="CAB4016855.1"/>
    <property type="molecule type" value="Genomic_DNA"/>
</dbReference>
<dbReference type="PROSITE" id="PS01285">
    <property type="entry name" value="FA58C_1"/>
    <property type="match status" value="1"/>
</dbReference>
<proteinExistence type="predicted"/>
<dbReference type="CDD" id="cd00057">
    <property type="entry name" value="FA58C"/>
    <property type="match status" value="1"/>
</dbReference>
<dbReference type="SMART" id="SM00231">
    <property type="entry name" value="FA58C"/>
    <property type="match status" value="1"/>
</dbReference>
<feature type="non-terminal residue" evidence="1">
    <location>
        <position position="1"/>
    </location>
</feature>
<dbReference type="OrthoDB" id="5984394at2759"/>
<organism evidence="1 2">
    <name type="scientific">Paramuricea clavata</name>
    <name type="common">Red gorgonian</name>
    <name type="synonym">Violescent sea-whip</name>
    <dbReference type="NCBI Taxonomy" id="317549"/>
    <lineage>
        <taxon>Eukaryota</taxon>
        <taxon>Metazoa</taxon>
        <taxon>Cnidaria</taxon>
        <taxon>Anthozoa</taxon>
        <taxon>Octocorallia</taxon>
        <taxon>Malacalcyonacea</taxon>
        <taxon>Plexauridae</taxon>
        <taxon>Paramuricea</taxon>
    </lineage>
</organism>
<evidence type="ECO:0000313" key="2">
    <source>
        <dbReference type="Proteomes" id="UP001152795"/>
    </source>
</evidence>
<dbReference type="InterPro" id="IPR009030">
    <property type="entry name" value="Growth_fac_rcpt_cys_sf"/>
</dbReference>
<dbReference type="SUPFAM" id="SSF57184">
    <property type="entry name" value="Growth factor receptor domain"/>
    <property type="match status" value="1"/>
</dbReference>
<sequence length="217" mass="24719">TLSLNRLTLADRTKILDSQFSAYSYKSGFEPKKVRLAGAGWCTAAADPSAEYLQIDLQNFYKIEIIVTKGTSSSWVKSYYLDYSFNGADWTQAKIRDERRTLSGNFDSSTPQYHFFEKPIEARLLKIIPEEWEGDFLCLRFDFLGCQFDPCESCDSAVSYCNETTSWTCKCSEGLEMDDGVCKDKCRSCNASTYCDKTTDWNCTCIEGYEMDDGQCK</sequence>
<dbReference type="AlphaFoldDB" id="A0A6S7ID04"/>
<dbReference type="SUPFAM" id="SSF49785">
    <property type="entry name" value="Galactose-binding domain-like"/>
    <property type="match status" value="1"/>
</dbReference>
<dbReference type="Pfam" id="PF00754">
    <property type="entry name" value="F5_F8_type_C"/>
    <property type="match status" value="1"/>
</dbReference>
<dbReference type="PROSITE" id="PS50022">
    <property type="entry name" value="FA58C_3"/>
    <property type="match status" value="1"/>
</dbReference>
<dbReference type="InterPro" id="IPR008979">
    <property type="entry name" value="Galactose-bd-like_sf"/>
</dbReference>
<dbReference type="InterPro" id="IPR000421">
    <property type="entry name" value="FA58C"/>
</dbReference>
<name>A0A6S7ID04_PARCT</name>